<dbReference type="STRING" id="1442369.A0A0D2IPS8"/>
<name>A0A0D2IPS8_9EURO</name>
<dbReference type="OrthoDB" id="448450at2759"/>
<dbReference type="SUPFAM" id="SSF52096">
    <property type="entry name" value="ClpP/crotonase"/>
    <property type="match status" value="1"/>
</dbReference>
<keyword evidence="5" id="KW-0413">Isomerase</keyword>
<evidence type="ECO:0000313" key="6">
    <source>
        <dbReference type="EMBL" id="KIX07899.1"/>
    </source>
</evidence>
<dbReference type="Pfam" id="PF00378">
    <property type="entry name" value="ECH_1"/>
    <property type="match status" value="1"/>
</dbReference>
<evidence type="ECO:0000256" key="1">
    <source>
        <dbReference type="ARBA" id="ARBA00004275"/>
    </source>
</evidence>
<dbReference type="Proteomes" id="UP000053617">
    <property type="component" value="Unassembled WGS sequence"/>
</dbReference>
<dbReference type="CDD" id="cd06558">
    <property type="entry name" value="crotonase-like"/>
    <property type="match status" value="1"/>
</dbReference>
<dbReference type="HOGENOM" id="CLU_009834_6_2_1"/>
<dbReference type="AlphaFoldDB" id="A0A0D2IPS8"/>
<evidence type="ECO:0008006" key="8">
    <source>
        <dbReference type="Google" id="ProtNLM"/>
    </source>
</evidence>
<reference evidence="6 7" key="1">
    <citation type="submission" date="2015-01" db="EMBL/GenBank/DDBJ databases">
        <title>The Genome Sequence of Rhinocladiella mackenzie CBS 650.93.</title>
        <authorList>
            <consortium name="The Broad Institute Genomics Platform"/>
            <person name="Cuomo C."/>
            <person name="de Hoog S."/>
            <person name="Gorbushina A."/>
            <person name="Stielow B."/>
            <person name="Teixiera M."/>
            <person name="Abouelleil A."/>
            <person name="Chapman S.B."/>
            <person name="Priest M."/>
            <person name="Young S.K."/>
            <person name="Wortman J."/>
            <person name="Nusbaum C."/>
            <person name="Birren B."/>
        </authorList>
    </citation>
    <scope>NUCLEOTIDE SEQUENCE [LARGE SCALE GENOMIC DNA]</scope>
    <source>
        <strain evidence="6 7">CBS 650.93</strain>
    </source>
</reference>
<sequence>MDGSDLAVSYSTRGSFAIITLNSPRKLNALTSRQWYRLASIMQEIDCLDSILVTVLTGKGRYFSAGADISNPQPQTDPDTRRRWLQNFVATNFYLTHAFSTHSKILVAALNGPAIGGSAAVAAFADFIYAAPHTFILTPFASLGLVAEVGTSQTLVQRLGIPLANEAMLMGRKISAAELVGCGFATKIINIEEGDDPKFLHLVMNELGERFGDHLNHECLLQIKALRQKPQRDVLALQNVAEVFAGWERLTSGAVEKEMGKIRSGEKRHKL</sequence>
<dbReference type="Gene3D" id="3.90.226.10">
    <property type="entry name" value="2-enoyl-CoA Hydratase, Chain A, domain 1"/>
    <property type="match status" value="1"/>
</dbReference>
<dbReference type="InterPro" id="IPR001753">
    <property type="entry name" value="Enoyl-CoA_hydra/iso"/>
</dbReference>
<gene>
    <name evidence="6" type="ORF">Z518_02553</name>
</gene>
<dbReference type="InterPro" id="IPR029045">
    <property type="entry name" value="ClpP/crotonase-like_dom_sf"/>
</dbReference>
<dbReference type="GO" id="GO:0006635">
    <property type="term" value="P:fatty acid beta-oxidation"/>
    <property type="evidence" value="ECO:0007669"/>
    <property type="project" value="TreeGrafter"/>
</dbReference>
<proteinExistence type="inferred from homology"/>
<dbReference type="PANTHER" id="PTHR43684:SF1">
    <property type="entry name" value="ENOYL-COA DELTA ISOMERASE 2"/>
    <property type="match status" value="1"/>
</dbReference>
<evidence type="ECO:0000256" key="5">
    <source>
        <dbReference type="ARBA" id="ARBA00023235"/>
    </source>
</evidence>
<evidence type="ECO:0000256" key="3">
    <source>
        <dbReference type="ARBA" id="ARBA00005254"/>
    </source>
</evidence>
<dbReference type="GO" id="GO:0005782">
    <property type="term" value="C:peroxisomal matrix"/>
    <property type="evidence" value="ECO:0007669"/>
    <property type="project" value="TreeGrafter"/>
</dbReference>
<dbReference type="GeneID" id="25290624"/>
<protein>
    <recommendedName>
        <fullName evidence="8">Enoyl-CoA hydratase</fullName>
    </recommendedName>
</protein>
<evidence type="ECO:0000256" key="4">
    <source>
        <dbReference type="ARBA" id="ARBA00023140"/>
    </source>
</evidence>
<comment type="pathway">
    <text evidence="2">Lipid metabolism; fatty acid beta-oxidation.</text>
</comment>
<dbReference type="FunFam" id="3.90.226.10:FF:000048">
    <property type="entry name" value="3,2-trans-enoyl-CoA isomerase"/>
    <property type="match status" value="1"/>
</dbReference>
<comment type="subcellular location">
    <subcellularLocation>
        <location evidence="1">Peroxisome</location>
    </subcellularLocation>
</comment>
<dbReference type="VEuPathDB" id="FungiDB:Z518_02553"/>
<dbReference type="GO" id="GO:0004165">
    <property type="term" value="F:delta(3)-delta(2)-enoyl-CoA isomerase activity"/>
    <property type="evidence" value="ECO:0007669"/>
    <property type="project" value="UniProtKB-ARBA"/>
</dbReference>
<organism evidence="6 7">
    <name type="scientific">Rhinocladiella mackenziei CBS 650.93</name>
    <dbReference type="NCBI Taxonomy" id="1442369"/>
    <lineage>
        <taxon>Eukaryota</taxon>
        <taxon>Fungi</taxon>
        <taxon>Dikarya</taxon>
        <taxon>Ascomycota</taxon>
        <taxon>Pezizomycotina</taxon>
        <taxon>Eurotiomycetes</taxon>
        <taxon>Chaetothyriomycetidae</taxon>
        <taxon>Chaetothyriales</taxon>
        <taxon>Herpotrichiellaceae</taxon>
        <taxon>Rhinocladiella</taxon>
    </lineage>
</organism>
<dbReference type="PANTHER" id="PTHR43684">
    <property type="match status" value="1"/>
</dbReference>
<keyword evidence="4" id="KW-0576">Peroxisome</keyword>
<dbReference type="InterPro" id="IPR051053">
    <property type="entry name" value="ECH/Chromodomain_protein"/>
</dbReference>
<accession>A0A0D2IPS8</accession>
<comment type="similarity">
    <text evidence="3">Belongs to the enoyl-CoA hydratase/isomerase family.</text>
</comment>
<dbReference type="RefSeq" id="XP_013275035.1">
    <property type="nucleotide sequence ID" value="XM_013419581.1"/>
</dbReference>
<evidence type="ECO:0000313" key="7">
    <source>
        <dbReference type="Proteomes" id="UP000053617"/>
    </source>
</evidence>
<evidence type="ECO:0000256" key="2">
    <source>
        <dbReference type="ARBA" id="ARBA00005005"/>
    </source>
</evidence>
<keyword evidence="7" id="KW-1185">Reference proteome</keyword>
<dbReference type="EMBL" id="KN847476">
    <property type="protein sequence ID" value="KIX07899.1"/>
    <property type="molecule type" value="Genomic_DNA"/>
</dbReference>